<dbReference type="EMBL" id="CM029054">
    <property type="protein sequence ID" value="KAG2538403.1"/>
    <property type="molecule type" value="Genomic_DNA"/>
</dbReference>
<comment type="caution">
    <text evidence="2">The sequence shown here is derived from an EMBL/GenBank/DDBJ whole genome shotgun (WGS) entry which is preliminary data.</text>
</comment>
<protein>
    <submittedName>
        <fullName evidence="2">Uncharacterized protein</fullName>
    </submittedName>
</protein>
<evidence type="ECO:0000256" key="1">
    <source>
        <dbReference type="SAM" id="MobiDB-lite"/>
    </source>
</evidence>
<accession>A0A8T0MPJ5</accession>
<evidence type="ECO:0000313" key="2">
    <source>
        <dbReference type="EMBL" id="KAG2538403.1"/>
    </source>
</evidence>
<dbReference type="Proteomes" id="UP000823388">
    <property type="component" value="Chromosome 9N"/>
</dbReference>
<sequence length="107" mass="11450">MRTELRRFTCLRGGSAQRACGKTRPACIPMSVRCTCPKLCLRSAPGGRACCALRRGRGPVCHPGPKVSSARRPAAAHAVPCCAAPCVPPRPPSFASSRRLQPRRQIS</sequence>
<gene>
    <name evidence="2" type="ORF">PVAP13_9NG356514</name>
</gene>
<name>A0A8T0MPJ5_PANVG</name>
<proteinExistence type="predicted"/>
<reference evidence="2" key="1">
    <citation type="submission" date="2020-05" db="EMBL/GenBank/DDBJ databases">
        <title>WGS assembly of Panicum virgatum.</title>
        <authorList>
            <person name="Lovell J.T."/>
            <person name="Jenkins J."/>
            <person name="Shu S."/>
            <person name="Juenger T.E."/>
            <person name="Schmutz J."/>
        </authorList>
    </citation>
    <scope>NUCLEOTIDE SEQUENCE</scope>
    <source>
        <strain evidence="2">AP13</strain>
    </source>
</reference>
<dbReference type="AlphaFoldDB" id="A0A8T0MPJ5"/>
<feature type="region of interest" description="Disordered" evidence="1">
    <location>
        <begin position="88"/>
        <end position="107"/>
    </location>
</feature>
<keyword evidence="3" id="KW-1185">Reference proteome</keyword>
<evidence type="ECO:0000313" key="3">
    <source>
        <dbReference type="Proteomes" id="UP000823388"/>
    </source>
</evidence>
<organism evidence="2 3">
    <name type="scientific">Panicum virgatum</name>
    <name type="common">Blackwell switchgrass</name>
    <dbReference type="NCBI Taxonomy" id="38727"/>
    <lineage>
        <taxon>Eukaryota</taxon>
        <taxon>Viridiplantae</taxon>
        <taxon>Streptophyta</taxon>
        <taxon>Embryophyta</taxon>
        <taxon>Tracheophyta</taxon>
        <taxon>Spermatophyta</taxon>
        <taxon>Magnoliopsida</taxon>
        <taxon>Liliopsida</taxon>
        <taxon>Poales</taxon>
        <taxon>Poaceae</taxon>
        <taxon>PACMAD clade</taxon>
        <taxon>Panicoideae</taxon>
        <taxon>Panicodae</taxon>
        <taxon>Paniceae</taxon>
        <taxon>Panicinae</taxon>
        <taxon>Panicum</taxon>
        <taxon>Panicum sect. Hiantes</taxon>
    </lineage>
</organism>